<name>A0AAV3SPD7_9EURY</name>
<evidence type="ECO:0000313" key="3">
    <source>
        <dbReference type="EMBL" id="MEZ3168023.1"/>
    </source>
</evidence>
<feature type="compositionally biased region" description="Basic and acidic residues" evidence="1">
    <location>
        <begin position="103"/>
        <end position="116"/>
    </location>
</feature>
<evidence type="ECO:0000256" key="1">
    <source>
        <dbReference type="SAM" id="MobiDB-lite"/>
    </source>
</evidence>
<reference evidence="2" key="1">
    <citation type="journal article" date="2014" name="Int. J. Syst. Evol. Microbiol.">
        <title>Complete genome sequence of Corynebacterium casei LMG S-19264T (=DSM 44701T), isolated from a smear-ripened cheese.</title>
        <authorList>
            <consortium name="US DOE Joint Genome Institute (JGI-PGF)"/>
            <person name="Walter F."/>
            <person name="Albersmeier A."/>
            <person name="Kalinowski J."/>
            <person name="Ruckert C."/>
        </authorList>
    </citation>
    <scope>NUCLEOTIDE SEQUENCE</scope>
    <source>
        <strain evidence="2">JCM 14265</strain>
    </source>
</reference>
<feature type="region of interest" description="Disordered" evidence="1">
    <location>
        <begin position="96"/>
        <end position="122"/>
    </location>
</feature>
<accession>A0AAV3SPD7</accession>
<comment type="caution">
    <text evidence="2">The sequence shown here is derived from an EMBL/GenBank/DDBJ whole genome shotgun (WGS) entry which is preliminary data.</text>
</comment>
<protein>
    <recommendedName>
        <fullName evidence="6">SipW-cognate class signal peptide</fullName>
    </recommendedName>
</protein>
<dbReference type="EMBL" id="JBEDNW010000006">
    <property type="protein sequence ID" value="MEZ3168023.1"/>
    <property type="molecule type" value="Genomic_DNA"/>
</dbReference>
<dbReference type="AlphaFoldDB" id="A0AAV3SPD7"/>
<proteinExistence type="predicted"/>
<reference evidence="3 5" key="3">
    <citation type="submission" date="2024-06" db="EMBL/GenBank/DDBJ databases">
        <title>Halorubrum miltondacostae sp. nov., a potential PHA producer isolated from an inland solar saltern in Rio Maior, Portugal.</title>
        <authorList>
            <person name="Albuquerque L."/>
            <person name="Viver T."/>
            <person name="Barroso C."/>
            <person name="Claudino R."/>
            <person name="Galvan M."/>
            <person name="Simoes G."/>
            <person name="Lobo Da Cunha A."/>
            <person name="Egas C."/>
        </authorList>
    </citation>
    <scope>NUCLEOTIDE SEQUENCE [LARGE SCALE GENOMIC DNA]</scope>
    <source>
        <strain evidence="3 5">DSM 18646</strain>
    </source>
</reference>
<dbReference type="Proteomes" id="UP001501425">
    <property type="component" value="Unassembled WGS sequence"/>
</dbReference>
<reference evidence="2" key="2">
    <citation type="submission" date="2023-12" db="EMBL/GenBank/DDBJ databases">
        <authorList>
            <person name="Sun Q."/>
            <person name="Inoue M."/>
        </authorList>
    </citation>
    <scope>NUCLEOTIDE SEQUENCE</scope>
    <source>
        <strain evidence="2">JCM 14265</strain>
    </source>
</reference>
<gene>
    <name evidence="3" type="ORF">ABNG02_11895</name>
    <name evidence="2" type="ORF">GCM10008994_09420</name>
</gene>
<evidence type="ECO:0008006" key="6">
    <source>
        <dbReference type="Google" id="ProtNLM"/>
    </source>
</evidence>
<keyword evidence="5" id="KW-1185">Reference proteome</keyword>
<evidence type="ECO:0000313" key="4">
    <source>
        <dbReference type="Proteomes" id="UP001501425"/>
    </source>
</evidence>
<organism evidence="2 4">
    <name type="scientific">Halorubrum ejinorense</name>
    <dbReference type="NCBI Taxonomy" id="425309"/>
    <lineage>
        <taxon>Archaea</taxon>
        <taxon>Methanobacteriati</taxon>
        <taxon>Methanobacteriota</taxon>
        <taxon>Stenosarchaea group</taxon>
        <taxon>Halobacteria</taxon>
        <taxon>Halobacteriales</taxon>
        <taxon>Haloferacaceae</taxon>
        <taxon>Halorubrum</taxon>
    </lineage>
</organism>
<dbReference type="EMBL" id="BAAADQ010000003">
    <property type="protein sequence ID" value="GAA0536452.1"/>
    <property type="molecule type" value="Genomic_DNA"/>
</dbReference>
<dbReference type="RefSeq" id="WP_343777089.1">
    <property type="nucleotide sequence ID" value="NZ_BAAADQ010000003.1"/>
</dbReference>
<dbReference type="Proteomes" id="UP001567571">
    <property type="component" value="Unassembled WGS sequence"/>
</dbReference>
<dbReference type="InterPro" id="IPR006311">
    <property type="entry name" value="TAT_signal"/>
</dbReference>
<sequence>MASDETGIGRRKFLSSVAVIGASSGAAGVGTWSLFADESKTRGEIRAGTLELSTADKSAASISIGPVSSGNEGIETVELANEGSVPGNLRLAIGGVAPSGGRAESKDNASEGRDGSDTSSGSVTAVEFIGCGKADLVIAENASLPIEVTATVRRGGDLRESDHTIEAGGLKRSGGSNRQDDRASINPKGGKLVRVTIGERTWRNPSPCAQPDEHPGSSEDLLSAITAEIGFTDDPAQTGSALFGPSRLDEIRTGRTVESDRTLTPVDDDTGRASTFLYVAWEASDELEQANGDDRIAIELRPELQT</sequence>
<feature type="region of interest" description="Disordered" evidence="1">
    <location>
        <begin position="159"/>
        <end position="187"/>
    </location>
</feature>
<dbReference type="PROSITE" id="PS51318">
    <property type="entry name" value="TAT"/>
    <property type="match status" value="1"/>
</dbReference>
<evidence type="ECO:0000313" key="5">
    <source>
        <dbReference type="Proteomes" id="UP001567571"/>
    </source>
</evidence>
<evidence type="ECO:0000313" key="2">
    <source>
        <dbReference type="EMBL" id="GAA0536452.1"/>
    </source>
</evidence>